<dbReference type="AlphaFoldDB" id="A0A8H6JSD8"/>
<feature type="region of interest" description="Disordered" evidence="1">
    <location>
        <begin position="331"/>
        <end position="361"/>
    </location>
</feature>
<protein>
    <recommendedName>
        <fullName evidence="4">Protein NO VEIN C-terminal domain-containing protein</fullName>
    </recommendedName>
</protein>
<evidence type="ECO:0000313" key="2">
    <source>
        <dbReference type="EMBL" id="KAF6818305.1"/>
    </source>
</evidence>
<gene>
    <name evidence="2" type="ORF">CSOJ01_01946</name>
</gene>
<dbReference type="EMBL" id="WIGN01000016">
    <property type="protein sequence ID" value="KAF6818305.1"/>
    <property type="molecule type" value="Genomic_DNA"/>
</dbReference>
<sequence>MTHRATFHAGDRRFVFHPTRGWVSPVECIWKSPSAFQTTTEMSKIYPALGGLFCGVLGIKDAGVVEVVQELEHLDKLPSDVQKPHLLKKDHQDTQRVPHPADTAQETLRSLTDDWYIADQPTLKKEFFGHVDILDFDVTEVEELEPLTKWLQLEKLCLSKAVTERKVVTGTSAYKPDWSRSLKRRADFISLLGELRGSDSAKSLPTMRVFQASGVQVWKKAGSTELLTGSGDISVEKKDGFVNIFLRHDPNETHIQADGELAAFFVQLCSVTKIEFVTLVPLILKASDDDIRALLEKRGIPCPCTVGSETCDDDATTRVTNESVLAIAARNGGPAQRVITPPPSQRHNSSGNDESPETVDEEKLERFKKVGLKGETMVDAFFKKRISDWDANRHWTSKLREQEGYRPFTENESQFSDFTYTDEHDHMLKVLQSRGIGCKEWAGQGITYHLEVKATVFGCDEAFSLSQSQMSMIMKYALSNPKAPKDVFILVRAYHVEREDRGFKLYMNPWWKIARGHLIMKGPCSIATATS</sequence>
<organism evidence="2 3">
    <name type="scientific">Colletotrichum sojae</name>
    <dbReference type="NCBI Taxonomy" id="2175907"/>
    <lineage>
        <taxon>Eukaryota</taxon>
        <taxon>Fungi</taxon>
        <taxon>Dikarya</taxon>
        <taxon>Ascomycota</taxon>
        <taxon>Pezizomycotina</taxon>
        <taxon>Sordariomycetes</taxon>
        <taxon>Hypocreomycetidae</taxon>
        <taxon>Glomerellales</taxon>
        <taxon>Glomerellaceae</taxon>
        <taxon>Colletotrichum</taxon>
        <taxon>Colletotrichum orchidearum species complex</taxon>
    </lineage>
</organism>
<evidence type="ECO:0008006" key="4">
    <source>
        <dbReference type="Google" id="ProtNLM"/>
    </source>
</evidence>
<keyword evidence="3" id="KW-1185">Reference proteome</keyword>
<reference evidence="2 3" key="1">
    <citation type="journal article" date="2020" name="Phytopathology">
        <title>Genome Sequence Resources of Colletotrichum truncatum, C. plurivorum, C. musicola, and C. sojae: Four Species Pathogenic to Soybean (Glycine max).</title>
        <authorList>
            <person name="Rogerio F."/>
            <person name="Boufleur T.R."/>
            <person name="Ciampi-Guillardi M."/>
            <person name="Sukno S.A."/>
            <person name="Thon M.R."/>
            <person name="Massola Junior N.S."/>
            <person name="Baroncelli R."/>
        </authorList>
    </citation>
    <scope>NUCLEOTIDE SEQUENCE [LARGE SCALE GENOMIC DNA]</scope>
    <source>
        <strain evidence="2 3">LFN0009</strain>
    </source>
</reference>
<name>A0A8H6JSD8_9PEZI</name>
<evidence type="ECO:0000313" key="3">
    <source>
        <dbReference type="Proteomes" id="UP000652219"/>
    </source>
</evidence>
<dbReference type="Proteomes" id="UP000652219">
    <property type="component" value="Unassembled WGS sequence"/>
</dbReference>
<proteinExistence type="predicted"/>
<accession>A0A8H6JSD8</accession>
<comment type="caution">
    <text evidence="2">The sequence shown here is derived from an EMBL/GenBank/DDBJ whole genome shotgun (WGS) entry which is preliminary data.</text>
</comment>
<evidence type="ECO:0000256" key="1">
    <source>
        <dbReference type="SAM" id="MobiDB-lite"/>
    </source>
</evidence>